<name>A0A2G5VI30_9PELO</name>
<comment type="caution">
    <text evidence="3">The sequence shown here is derived from an EMBL/GenBank/DDBJ whole genome shotgun (WGS) entry which is preliminary data.</text>
</comment>
<evidence type="ECO:0000256" key="2">
    <source>
        <dbReference type="SAM" id="MobiDB-lite"/>
    </source>
</evidence>
<dbReference type="EMBL" id="PDUG01000001">
    <property type="protein sequence ID" value="PIC51455.1"/>
    <property type="molecule type" value="Genomic_DNA"/>
</dbReference>
<dbReference type="AlphaFoldDB" id="A0A2G5VI30"/>
<dbReference type="Proteomes" id="UP000230233">
    <property type="component" value="Chromosome I"/>
</dbReference>
<feature type="coiled-coil region" evidence="1">
    <location>
        <begin position="67"/>
        <end position="94"/>
    </location>
</feature>
<evidence type="ECO:0000313" key="3">
    <source>
        <dbReference type="EMBL" id="PIC51455.1"/>
    </source>
</evidence>
<protein>
    <submittedName>
        <fullName evidence="3">Uncharacterized protein</fullName>
    </submittedName>
</protein>
<sequence length="131" mass="15443">MQTTGAGMSQMWGSTRKENSHNKECSDLQSFIDVGMIIEKIQRDNYVRKQKSVQQMEGVANDLMNWKKSHDSDMKSLENQIEFLKMRKEQIRQNSTEMTILADQLRHRLANIREMKIKNQQLFGDQEDMQC</sequence>
<feature type="region of interest" description="Disordered" evidence="2">
    <location>
        <begin position="1"/>
        <end position="23"/>
    </location>
</feature>
<feature type="compositionally biased region" description="Polar residues" evidence="2">
    <location>
        <begin position="1"/>
        <end position="13"/>
    </location>
</feature>
<dbReference type="OrthoDB" id="5787282at2759"/>
<reference evidence="4" key="1">
    <citation type="submission" date="2017-10" db="EMBL/GenBank/DDBJ databases">
        <title>Rapid genome shrinkage in a self-fertile nematode reveals novel sperm competition proteins.</title>
        <authorList>
            <person name="Yin D."/>
            <person name="Schwarz E.M."/>
            <person name="Thomas C.G."/>
            <person name="Felde R.L."/>
            <person name="Korf I.F."/>
            <person name="Cutter A.D."/>
            <person name="Schartner C.M."/>
            <person name="Ralston E.J."/>
            <person name="Meyer B.J."/>
            <person name="Haag E.S."/>
        </authorList>
    </citation>
    <scope>NUCLEOTIDE SEQUENCE [LARGE SCALE GENOMIC DNA]</scope>
    <source>
        <strain evidence="4">JU1422</strain>
    </source>
</reference>
<accession>A0A2G5VI30</accession>
<organism evidence="3 4">
    <name type="scientific">Caenorhabditis nigoni</name>
    <dbReference type="NCBI Taxonomy" id="1611254"/>
    <lineage>
        <taxon>Eukaryota</taxon>
        <taxon>Metazoa</taxon>
        <taxon>Ecdysozoa</taxon>
        <taxon>Nematoda</taxon>
        <taxon>Chromadorea</taxon>
        <taxon>Rhabditida</taxon>
        <taxon>Rhabditina</taxon>
        <taxon>Rhabditomorpha</taxon>
        <taxon>Rhabditoidea</taxon>
        <taxon>Rhabditidae</taxon>
        <taxon>Peloderinae</taxon>
        <taxon>Caenorhabditis</taxon>
    </lineage>
</organism>
<proteinExistence type="predicted"/>
<keyword evidence="1" id="KW-0175">Coiled coil</keyword>
<evidence type="ECO:0000256" key="1">
    <source>
        <dbReference type="SAM" id="Coils"/>
    </source>
</evidence>
<gene>
    <name evidence="3" type="primary">Cni-F28H1.5</name>
    <name evidence="3" type="synonym">Cnig_chr_I.g1963</name>
    <name evidence="3" type="ORF">B9Z55_001963</name>
</gene>
<evidence type="ECO:0000313" key="4">
    <source>
        <dbReference type="Proteomes" id="UP000230233"/>
    </source>
</evidence>
<keyword evidence="4" id="KW-1185">Reference proteome</keyword>